<comment type="caution">
    <text evidence="3">The sequence shown here is derived from an EMBL/GenBank/DDBJ whole genome shotgun (WGS) entry which is preliminary data.</text>
</comment>
<evidence type="ECO:0000256" key="2">
    <source>
        <dbReference type="SAM" id="Phobius"/>
    </source>
</evidence>
<dbReference type="EMBL" id="JANAWD010000031">
    <property type="protein sequence ID" value="KAJ3490247.1"/>
    <property type="molecule type" value="Genomic_DNA"/>
</dbReference>
<evidence type="ECO:0000256" key="1">
    <source>
        <dbReference type="SAM" id="MobiDB-lite"/>
    </source>
</evidence>
<dbReference type="PANTHER" id="PTHR33927">
    <property type="entry name" value="TRANSMEMBRANE PROTEIN"/>
    <property type="match status" value="1"/>
</dbReference>
<feature type="transmembrane region" description="Helical" evidence="2">
    <location>
        <begin position="475"/>
        <end position="493"/>
    </location>
</feature>
<dbReference type="InterPro" id="IPR052979">
    <property type="entry name" value="Adenylate-forming_domain"/>
</dbReference>
<name>A0AAD5VAK9_9APHY</name>
<feature type="transmembrane region" description="Helical" evidence="2">
    <location>
        <begin position="505"/>
        <end position="529"/>
    </location>
</feature>
<feature type="transmembrane region" description="Helical" evidence="2">
    <location>
        <begin position="541"/>
        <end position="560"/>
    </location>
</feature>
<keyword evidence="2" id="KW-1133">Transmembrane helix</keyword>
<feature type="region of interest" description="Disordered" evidence="1">
    <location>
        <begin position="117"/>
        <end position="139"/>
    </location>
</feature>
<accession>A0AAD5VAK9</accession>
<dbReference type="Proteomes" id="UP001212997">
    <property type="component" value="Unassembled WGS sequence"/>
</dbReference>
<evidence type="ECO:0008006" key="5">
    <source>
        <dbReference type="Google" id="ProtNLM"/>
    </source>
</evidence>
<evidence type="ECO:0000313" key="3">
    <source>
        <dbReference type="EMBL" id="KAJ3490247.1"/>
    </source>
</evidence>
<protein>
    <recommendedName>
        <fullName evidence="5">Nonribosomal peptide synthetase 12</fullName>
    </recommendedName>
</protein>
<sequence>MIPPHIKVVLVRTLPEPAWWVNVFSNPPELDHGFVVMLVNLPGLARLSGSSALGAASTSVCQSILSQSMPRGHSLSATMLMIQIEEGILLASPPQVSKYKVIENLFGVPNRTYLGCQPQPQAGPVRSQAQEPEERTSRTIPMSVRWSSTSGIALVAYLATRLMCLTIHSNKSYPNQSVFFHQALTRVGGKRTPLLPGSEKEQRIGTSMRGRYREPVTITTDLMRPNRLFACPRIDATPESGIAPFLRSVLNRVGPSTLAPEALHIKMPSHGLLVPLMYSGIAKKPLLQIPLRTLTSPDMSSTGAQNSNRVVGITSPNSNALAQATVGDPASRTESTAASLEKKFRLAETSSKASSNSDIAPLEKGHGWEGFQETVLPEKTQGKYTRNIRHQIFSLYRRLFGVVFAANMAILIALCVKGEAEPKRLGLIAIANLFVSILMRQEYVINSFFIVFTSVPTSWPLFIRRICARVHHIGGIHSGAGVSGVAWLILFAVQATRDFANKGKVSAATIGVTYSILALLLGILALAFPKLRLLYHDSFERTHRFFGWTAVALVWAQVILLTNDYRTPEQALGDAIKHNAGFWLVVVMTGSLILPWLRLRHYTIKSEVLSDHAVRLYFDYVTPRPGQFVRFSDKPLTEWHSFAVIPVPGQTGYSAVISRAGDWTSKKIGEAPTKIWVRGIPCYGALTVTSLFRRVVLVATGSGIGPCAPWVFEGKTPIKLLWTAPNLRQTFGDKLVDSVLAASPDAVIYDTRIHGRPDMVKLVYHLVQETNAEAVCIISNQPLTEKVVYGMMSRGIPAIGAIWDS</sequence>
<keyword evidence="4" id="KW-1185">Reference proteome</keyword>
<keyword evidence="2" id="KW-0812">Transmembrane</keyword>
<keyword evidence="2" id="KW-0472">Membrane</keyword>
<proteinExistence type="predicted"/>
<feature type="transmembrane region" description="Helical" evidence="2">
    <location>
        <begin position="445"/>
        <end position="463"/>
    </location>
</feature>
<dbReference type="PANTHER" id="PTHR33927:SF5">
    <property type="entry name" value="ENZYME, PUTATIVE (AFU_ORTHOLOGUE AFUA_8G01222)-RELATED"/>
    <property type="match status" value="1"/>
</dbReference>
<organism evidence="3 4">
    <name type="scientific">Meripilus lineatus</name>
    <dbReference type="NCBI Taxonomy" id="2056292"/>
    <lineage>
        <taxon>Eukaryota</taxon>
        <taxon>Fungi</taxon>
        <taxon>Dikarya</taxon>
        <taxon>Basidiomycota</taxon>
        <taxon>Agaricomycotina</taxon>
        <taxon>Agaricomycetes</taxon>
        <taxon>Polyporales</taxon>
        <taxon>Meripilaceae</taxon>
        <taxon>Meripilus</taxon>
    </lineage>
</organism>
<reference evidence="3" key="1">
    <citation type="submission" date="2022-07" db="EMBL/GenBank/DDBJ databases">
        <title>Genome Sequence of Physisporinus lineatus.</title>
        <authorList>
            <person name="Buettner E."/>
        </authorList>
    </citation>
    <scope>NUCLEOTIDE SEQUENCE</scope>
    <source>
        <strain evidence="3">VT162</strain>
    </source>
</reference>
<evidence type="ECO:0000313" key="4">
    <source>
        <dbReference type="Proteomes" id="UP001212997"/>
    </source>
</evidence>
<dbReference type="AlphaFoldDB" id="A0AAD5VAK9"/>
<feature type="transmembrane region" description="Helical" evidence="2">
    <location>
        <begin position="580"/>
        <end position="597"/>
    </location>
</feature>
<feature type="transmembrane region" description="Helical" evidence="2">
    <location>
        <begin position="395"/>
        <end position="416"/>
    </location>
</feature>
<gene>
    <name evidence="3" type="ORF">NLI96_g1603</name>
</gene>